<sequence>MPKTPPQAIPLVFSGAVKLVSISQALVVAEQLSFTRAAKVLGIRQSTVSRRVRALEDQLGVSLFERDVIGVRLTEAGRRFLETARSGLAEIDHAVKGAASAGRGIEGVIRIGIMSSVSTGFVRELLRAFHESHPAILIDVTEGSASEHIARITERQVDVAFVTGRSAPLRCDTLLLWEARVHAVLPESHVLAGSTSVGWNALKDEHFIVSRDAPGPEIHDYIVRRSANLGHSPAVEHHDVSRETLMHLVALGFGLSLVSEGATGTRYPDVVFRPLTMPEDVLPYSAIWLPGNDNPALRRFLSLARLMSQGLRTPKAPNLAS</sequence>
<dbReference type="GO" id="GO:0032993">
    <property type="term" value="C:protein-DNA complex"/>
    <property type="evidence" value="ECO:0007669"/>
    <property type="project" value="TreeGrafter"/>
</dbReference>
<accession>A0A8G2CNI7</accession>
<dbReference type="Pfam" id="PF00126">
    <property type="entry name" value="HTH_1"/>
    <property type="match status" value="1"/>
</dbReference>
<evidence type="ECO:0000259" key="5">
    <source>
        <dbReference type="PROSITE" id="PS50931"/>
    </source>
</evidence>
<dbReference type="InterPro" id="IPR000847">
    <property type="entry name" value="LysR_HTH_N"/>
</dbReference>
<dbReference type="InterPro" id="IPR036390">
    <property type="entry name" value="WH_DNA-bd_sf"/>
</dbReference>
<keyword evidence="7" id="KW-1185">Reference proteome</keyword>
<dbReference type="Pfam" id="PF03466">
    <property type="entry name" value="LysR_substrate"/>
    <property type="match status" value="1"/>
</dbReference>
<comment type="caution">
    <text evidence="6">The sequence shown here is derived from an EMBL/GenBank/DDBJ whole genome shotgun (WGS) entry which is preliminary data.</text>
</comment>
<dbReference type="InterPro" id="IPR036388">
    <property type="entry name" value="WH-like_DNA-bd_sf"/>
</dbReference>
<evidence type="ECO:0000256" key="2">
    <source>
        <dbReference type="ARBA" id="ARBA00023015"/>
    </source>
</evidence>
<dbReference type="InterPro" id="IPR005119">
    <property type="entry name" value="LysR_subst-bd"/>
</dbReference>
<dbReference type="AlphaFoldDB" id="A0A8G2CNI7"/>
<evidence type="ECO:0000256" key="1">
    <source>
        <dbReference type="ARBA" id="ARBA00009437"/>
    </source>
</evidence>
<proteinExistence type="inferred from homology"/>
<dbReference type="Gene3D" id="3.40.190.10">
    <property type="entry name" value="Periplasmic binding protein-like II"/>
    <property type="match status" value="2"/>
</dbReference>
<dbReference type="PANTHER" id="PTHR30346:SF0">
    <property type="entry name" value="HCA OPERON TRANSCRIPTIONAL ACTIVATOR HCAR"/>
    <property type="match status" value="1"/>
</dbReference>
<dbReference type="GO" id="GO:0003677">
    <property type="term" value="F:DNA binding"/>
    <property type="evidence" value="ECO:0007669"/>
    <property type="project" value="UniProtKB-KW"/>
</dbReference>
<keyword evidence="4" id="KW-0804">Transcription</keyword>
<gene>
    <name evidence="6" type="ORF">SAMN05421828_1344</name>
</gene>
<feature type="domain" description="HTH lysR-type" evidence="5">
    <location>
        <begin position="26"/>
        <end position="74"/>
    </location>
</feature>
<dbReference type="Gene3D" id="1.10.10.10">
    <property type="entry name" value="Winged helix-like DNA-binding domain superfamily/Winged helix DNA-binding domain"/>
    <property type="match status" value="1"/>
</dbReference>
<dbReference type="EMBL" id="FTNE01000034">
    <property type="protein sequence ID" value="SIR45304.1"/>
    <property type="molecule type" value="Genomic_DNA"/>
</dbReference>
<dbReference type="SUPFAM" id="SSF46785">
    <property type="entry name" value="Winged helix' DNA-binding domain"/>
    <property type="match status" value="1"/>
</dbReference>
<reference evidence="6 7" key="1">
    <citation type="submission" date="2017-01" db="EMBL/GenBank/DDBJ databases">
        <authorList>
            <person name="Varghese N."/>
            <person name="Submissions S."/>
        </authorList>
    </citation>
    <scope>NUCLEOTIDE SEQUENCE [LARGE SCALE GENOMIC DNA]</scope>
    <source>
        <strain evidence="6 7">ATCC 35905</strain>
    </source>
</reference>
<protein>
    <submittedName>
        <fullName evidence="6">Transcriptional regulator, LysR family</fullName>
    </submittedName>
</protein>
<dbReference type="PRINTS" id="PR00039">
    <property type="entry name" value="HTHLYSR"/>
</dbReference>
<keyword evidence="3" id="KW-0238">DNA-binding</keyword>
<dbReference type="PROSITE" id="PS50931">
    <property type="entry name" value="HTH_LYSR"/>
    <property type="match status" value="1"/>
</dbReference>
<dbReference type="Proteomes" id="UP000186308">
    <property type="component" value="Unassembled WGS sequence"/>
</dbReference>
<keyword evidence="2" id="KW-0805">Transcription regulation</keyword>
<organism evidence="6 7">
    <name type="scientific">Acidiphilium rubrum</name>
    <dbReference type="NCBI Taxonomy" id="526"/>
    <lineage>
        <taxon>Bacteria</taxon>
        <taxon>Pseudomonadati</taxon>
        <taxon>Pseudomonadota</taxon>
        <taxon>Alphaproteobacteria</taxon>
        <taxon>Acetobacterales</taxon>
        <taxon>Acidocellaceae</taxon>
        <taxon>Acidiphilium</taxon>
    </lineage>
</organism>
<evidence type="ECO:0000313" key="6">
    <source>
        <dbReference type="EMBL" id="SIR45304.1"/>
    </source>
</evidence>
<name>A0A8G2CNI7_ACIRU</name>
<dbReference type="CDD" id="cd08414">
    <property type="entry name" value="PBP2_LTTR_aromatics_like"/>
    <property type="match status" value="1"/>
</dbReference>
<evidence type="ECO:0000313" key="7">
    <source>
        <dbReference type="Proteomes" id="UP000186308"/>
    </source>
</evidence>
<dbReference type="GO" id="GO:0003700">
    <property type="term" value="F:DNA-binding transcription factor activity"/>
    <property type="evidence" value="ECO:0007669"/>
    <property type="project" value="InterPro"/>
</dbReference>
<dbReference type="SUPFAM" id="SSF53850">
    <property type="entry name" value="Periplasmic binding protein-like II"/>
    <property type="match status" value="1"/>
</dbReference>
<dbReference type="FunFam" id="1.10.10.10:FF:000001">
    <property type="entry name" value="LysR family transcriptional regulator"/>
    <property type="match status" value="1"/>
</dbReference>
<dbReference type="PANTHER" id="PTHR30346">
    <property type="entry name" value="TRANSCRIPTIONAL DUAL REGULATOR HCAR-RELATED"/>
    <property type="match status" value="1"/>
</dbReference>
<comment type="similarity">
    <text evidence="1">Belongs to the LysR transcriptional regulatory family.</text>
</comment>
<evidence type="ECO:0000256" key="3">
    <source>
        <dbReference type="ARBA" id="ARBA00023125"/>
    </source>
</evidence>
<evidence type="ECO:0000256" key="4">
    <source>
        <dbReference type="ARBA" id="ARBA00023163"/>
    </source>
</evidence>